<protein>
    <submittedName>
        <fullName evidence="1">Uncharacterized protein</fullName>
    </submittedName>
</protein>
<gene>
    <name evidence="1" type="ORF">F7D09_1173</name>
</gene>
<dbReference type="Proteomes" id="UP000441772">
    <property type="component" value="Unassembled WGS sequence"/>
</dbReference>
<dbReference type="AlphaFoldDB" id="A0A6I1GLN2"/>
<evidence type="ECO:0000313" key="2">
    <source>
        <dbReference type="Proteomes" id="UP000441772"/>
    </source>
</evidence>
<organism evidence="1 2">
    <name type="scientific">Bifidobacterium leontopitheci</name>
    <dbReference type="NCBI Taxonomy" id="2650774"/>
    <lineage>
        <taxon>Bacteria</taxon>
        <taxon>Bacillati</taxon>
        <taxon>Actinomycetota</taxon>
        <taxon>Actinomycetes</taxon>
        <taxon>Bifidobacteriales</taxon>
        <taxon>Bifidobacteriaceae</taxon>
        <taxon>Bifidobacterium</taxon>
    </lineage>
</organism>
<name>A0A6I1GLN2_9BIFI</name>
<evidence type="ECO:0000313" key="1">
    <source>
        <dbReference type="EMBL" id="KAB7790277.1"/>
    </source>
</evidence>
<dbReference type="EMBL" id="WBVT01000016">
    <property type="protein sequence ID" value="KAB7790277.1"/>
    <property type="molecule type" value="Genomic_DNA"/>
</dbReference>
<sequence length="150" mass="16474">MTITPPQTYAQWMDVIDALAAGGNDDTVIAAMNQGTLVWQSGVSERFVQHLIEAINQRLSSAADRFAKAQSRARSERDVIQSLLDLRKNLATLAQAGSIPAIPEPYRSQIRGLVVQQANDIQNTLERSAATVDRTGRMAHIIRTHPVNTL</sequence>
<comment type="caution">
    <text evidence="1">The sequence shown here is derived from an EMBL/GenBank/DDBJ whole genome shotgun (WGS) entry which is preliminary data.</text>
</comment>
<keyword evidence="2" id="KW-1185">Reference proteome</keyword>
<dbReference type="RefSeq" id="WP_152234522.1">
    <property type="nucleotide sequence ID" value="NZ_JBHSKZ010000024.1"/>
</dbReference>
<proteinExistence type="predicted"/>
<accession>A0A6I1GLN2</accession>
<reference evidence="1 2" key="1">
    <citation type="submission" date="2019-09" db="EMBL/GenBank/DDBJ databases">
        <title>Characterization of the phylogenetic diversity of two novel species belonging to the genus Bifidobacterium: Bifidobacterium cebidarum sp. nov. and Bifidobacterium leontopitheci sp. nov.</title>
        <authorList>
            <person name="Lugli G.A."/>
            <person name="Duranti S."/>
            <person name="Milani C."/>
            <person name="Turroni F."/>
            <person name="Ventura M."/>
        </authorList>
    </citation>
    <scope>NUCLEOTIDE SEQUENCE [LARGE SCALE GENOMIC DNA]</scope>
    <source>
        <strain evidence="1 2">LMG 31471</strain>
    </source>
</reference>